<evidence type="ECO:0000256" key="2">
    <source>
        <dbReference type="ARBA" id="ARBA00022670"/>
    </source>
</evidence>
<dbReference type="GO" id="GO:0006508">
    <property type="term" value="P:proteolysis"/>
    <property type="evidence" value="ECO:0007669"/>
    <property type="project" value="UniProtKB-KW"/>
</dbReference>
<dbReference type="InterPro" id="IPR009003">
    <property type="entry name" value="Peptidase_S1_PA"/>
</dbReference>
<keyword evidence="2 10" id="KW-0645">Protease</keyword>
<name>A0A7E5W3Q5_TRINI</name>
<gene>
    <name evidence="13" type="primary">LOC113499092</name>
</gene>
<organism evidence="12 13">
    <name type="scientific">Trichoplusia ni</name>
    <name type="common">Cabbage looper</name>
    <dbReference type="NCBI Taxonomy" id="7111"/>
    <lineage>
        <taxon>Eukaryota</taxon>
        <taxon>Metazoa</taxon>
        <taxon>Ecdysozoa</taxon>
        <taxon>Arthropoda</taxon>
        <taxon>Hexapoda</taxon>
        <taxon>Insecta</taxon>
        <taxon>Pterygota</taxon>
        <taxon>Neoptera</taxon>
        <taxon>Endopterygota</taxon>
        <taxon>Lepidoptera</taxon>
        <taxon>Glossata</taxon>
        <taxon>Ditrysia</taxon>
        <taxon>Noctuoidea</taxon>
        <taxon>Noctuidae</taxon>
        <taxon>Plusiinae</taxon>
        <taxon>Trichoplusia</taxon>
    </lineage>
</organism>
<dbReference type="GO" id="GO:0042381">
    <property type="term" value="P:hemolymph coagulation"/>
    <property type="evidence" value="ECO:0007669"/>
    <property type="project" value="UniProtKB-KW"/>
</dbReference>
<dbReference type="Gene3D" id="2.40.10.10">
    <property type="entry name" value="Trypsin-like serine proteases"/>
    <property type="match status" value="3"/>
</dbReference>
<keyword evidence="6 10" id="KW-0720">Serine protease</keyword>
<keyword evidence="4 10" id="KW-0378">Hydrolase</keyword>
<sequence>MIFAGSWLVQWHNIRCQLFGVSCFKKIRDTKLSAEEIAKHPAWAKLDAVDCGDNARDRIIGGTNAALGEFPWIVRLGYMDEDELVWLCGGALLTDRHVITAGHCVQKSEYGYDLKTVRVGEYDVRTDPDCELKVCAPAVQDRAVKNITSHPSYDKPPFHNDVAIIELETPITFNDYVAPICLPKTTEQMANVLIGEKMTVAGWGKTNMTTEERGQILQVVSIPVVDPALCDSFGKGYKVAESEICAGTELNKDSCGGDSGGPLMKIFDTPEGPKNYLIGVVSFGPTICGIKKPGVYTSVSHFLKWILDRLV</sequence>
<dbReference type="OrthoDB" id="547031at2759"/>
<dbReference type="AlphaFoldDB" id="A0A7E5W3Q5"/>
<dbReference type="InterPro" id="IPR043504">
    <property type="entry name" value="Peptidase_S1_PA_chymotrypsin"/>
</dbReference>
<protein>
    <recommendedName>
        <fullName evidence="9">limulus clotting factor C</fullName>
        <ecNumber evidence="9">3.4.21.84</ecNumber>
    </recommendedName>
</protein>
<evidence type="ECO:0000256" key="4">
    <source>
        <dbReference type="ARBA" id="ARBA00022801"/>
    </source>
</evidence>
<keyword evidence="7" id="KW-1015">Disulfide bond</keyword>
<dbReference type="Pfam" id="PF00089">
    <property type="entry name" value="Trypsin"/>
    <property type="match status" value="1"/>
</dbReference>
<comment type="catalytic activity">
    <reaction evidence="8">
        <text>Selective cleavage of 103-Arg-|-Ser-104 and 124-Ile-|-Ile-125 bonds in Limulus clotting factor B to form activated factor B. Cleavage of -Pro-Arg-|-Xaa- bonds in synthetic substrates.</text>
        <dbReference type="EC" id="3.4.21.84"/>
    </reaction>
</comment>
<dbReference type="InterPro" id="IPR018114">
    <property type="entry name" value="TRYPSIN_HIS"/>
</dbReference>
<dbReference type="RefSeq" id="XP_026735240.1">
    <property type="nucleotide sequence ID" value="XM_026879439.1"/>
</dbReference>
<dbReference type="PROSITE" id="PS50240">
    <property type="entry name" value="TRYPSIN_DOM"/>
    <property type="match status" value="1"/>
</dbReference>
<dbReference type="EC" id="3.4.21.84" evidence="9"/>
<feature type="domain" description="Peptidase S1" evidence="11">
    <location>
        <begin position="59"/>
        <end position="311"/>
    </location>
</feature>
<evidence type="ECO:0000256" key="1">
    <source>
        <dbReference type="ARBA" id="ARBA00022659"/>
    </source>
</evidence>
<keyword evidence="1" id="KW-0768">Sushi</keyword>
<evidence type="ECO:0000256" key="9">
    <source>
        <dbReference type="ARBA" id="ARBA00066707"/>
    </source>
</evidence>
<evidence type="ECO:0000259" key="11">
    <source>
        <dbReference type="PROSITE" id="PS50240"/>
    </source>
</evidence>
<dbReference type="GeneID" id="113499092"/>
<dbReference type="InterPro" id="IPR001314">
    <property type="entry name" value="Peptidase_S1A"/>
</dbReference>
<dbReference type="CDD" id="cd00190">
    <property type="entry name" value="Tryp_SPc"/>
    <property type="match status" value="1"/>
</dbReference>
<dbReference type="PANTHER" id="PTHR24252">
    <property type="entry name" value="ACROSIN-RELATED"/>
    <property type="match status" value="1"/>
</dbReference>
<keyword evidence="12" id="KW-1185">Reference proteome</keyword>
<evidence type="ECO:0000313" key="13">
    <source>
        <dbReference type="RefSeq" id="XP_026735240.1"/>
    </source>
</evidence>
<dbReference type="Proteomes" id="UP000322000">
    <property type="component" value="Chromosome 11"/>
</dbReference>
<keyword evidence="3" id="KW-0732">Signal</keyword>
<evidence type="ECO:0000256" key="7">
    <source>
        <dbReference type="ARBA" id="ARBA00023157"/>
    </source>
</evidence>
<dbReference type="PROSITE" id="PS00135">
    <property type="entry name" value="TRYPSIN_SER"/>
    <property type="match status" value="1"/>
</dbReference>
<accession>A0A7E5W3Q5</accession>
<dbReference type="PANTHER" id="PTHR24252:SF7">
    <property type="entry name" value="HYALIN"/>
    <property type="match status" value="1"/>
</dbReference>
<proteinExistence type="predicted"/>
<dbReference type="PROSITE" id="PS00134">
    <property type="entry name" value="TRYPSIN_HIS"/>
    <property type="match status" value="1"/>
</dbReference>
<evidence type="ECO:0000256" key="5">
    <source>
        <dbReference type="ARBA" id="ARBA00022820"/>
    </source>
</evidence>
<dbReference type="InterPro" id="IPR033116">
    <property type="entry name" value="TRYPSIN_SER"/>
</dbReference>
<dbReference type="InParanoid" id="A0A7E5W3Q5"/>
<dbReference type="SUPFAM" id="SSF50494">
    <property type="entry name" value="Trypsin-like serine proteases"/>
    <property type="match status" value="1"/>
</dbReference>
<evidence type="ECO:0000256" key="10">
    <source>
        <dbReference type="RuleBase" id="RU363034"/>
    </source>
</evidence>
<dbReference type="PRINTS" id="PR00722">
    <property type="entry name" value="CHYMOTRYPSIN"/>
</dbReference>
<evidence type="ECO:0000313" key="12">
    <source>
        <dbReference type="Proteomes" id="UP000322000"/>
    </source>
</evidence>
<reference evidence="13" key="1">
    <citation type="submission" date="2025-08" db="UniProtKB">
        <authorList>
            <consortium name="RefSeq"/>
        </authorList>
    </citation>
    <scope>IDENTIFICATION</scope>
</reference>
<evidence type="ECO:0000256" key="6">
    <source>
        <dbReference type="ARBA" id="ARBA00022825"/>
    </source>
</evidence>
<evidence type="ECO:0000256" key="8">
    <source>
        <dbReference type="ARBA" id="ARBA00052079"/>
    </source>
</evidence>
<dbReference type="GO" id="GO:0004252">
    <property type="term" value="F:serine-type endopeptidase activity"/>
    <property type="evidence" value="ECO:0007669"/>
    <property type="project" value="InterPro"/>
</dbReference>
<dbReference type="InterPro" id="IPR001254">
    <property type="entry name" value="Trypsin_dom"/>
</dbReference>
<evidence type="ECO:0000256" key="3">
    <source>
        <dbReference type="ARBA" id="ARBA00022729"/>
    </source>
</evidence>
<dbReference type="KEGG" id="tnl:113499092"/>
<keyword evidence="5" id="KW-0353">Hemolymph clotting</keyword>
<dbReference type="FunFam" id="2.40.10.10:FF:000120">
    <property type="entry name" value="Putative serine protease"/>
    <property type="match status" value="1"/>
</dbReference>
<dbReference type="SMART" id="SM00020">
    <property type="entry name" value="Tryp_SPc"/>
    <property type="match status" value="1"/>
</dbReference>